<organism evidence="1 2">
    <name type="scientific">Musa balbisiana</name>
    <name type="common">Banana</name>
    <dbReference type="NCBI Taxonomy" id="52838"/>
    <lineage>
        <taxon>Eukaryota</taxon>
        <taxon>Viridiplantae</taxon>
        <taxon>Streptophyta</taxon>
        <taxon>Embryophyta</taxon>
        <taxon>Tracheophyta</taxon>
        <taxon>Spermatophyta</taxon>
        <taxon>Magnoliopsida</taxon>
        <taxon>Liliopsida</taxon>
        <taxon>Zingiberales</taxon>
        <taxon>Musaceae</taxon>
        <taxon>Musa</taxon>
    </lineage>
</organism>
<protein>
    <submittedName>
        <fullName evidence="1">Uncharacterized protein</fullName>
    </submittedName>
</protein>
<name>A0A4S8IND8_MUSBA</name>
<evidence type="ECO:0000313" key="1">
    <source>
        <dbReference type="EMBL" id="THU50025.1"/>
    </source>
</evidence>
<keyword evidence="2" id="KW-1185">Reference proteome</keyword>
<sequence>MLQALTVRKNMAGTPSSLATVGREGHDPDPIGYHARQGRPSSVTIFISVLEVEQEFLVRAHGPRLQRLQQIQQARRGSAALVFESVGDRAEAESGTSVQPRIGDGVASEQAEVVVGVEEGDVKAGQREQLGQLQHGVDMALQREREHQHVIRHAPHFSAPSGWRGSNNASFHLLA</sequence>
<dbReference type="Proteomes" id="UP000317650">
    <property type="component" value="Chromosome 6"/>
</dbReference>
<accession>A0A4S8IND8</accession>
<proteinExistence type="predicted"/>
<gene>
    <name evidence="1" type="ORF">C4D60_Mb06t15730</name>
</gene>
<comment type="caution">
    <text evidence="1">The sequence shown here is derived from an EMBL/GenBank/DDBJ whole genome shotgun (WGS) entry which is preliminary data.</text>
</comment>
<reference evidence="1 2" key="1">
    <citation type="journal article" date="2019" name="Nat. Plants">
        <title>Genome sequencing of Musa balbisiana reveals subgenome evolution and function divergence in polyploid bananas.</title>
        <authorList>
            <person name="Yao X."/>
        </authorList>
    </citation>
    <scope>NUCLEOTIDE SEQUENCE [LARGE SCALE GENOMIC DNA]</scope>
    <source>
        <strain evidence="2">cv. DH-PKW</strain>
        <tissue evidence="1">Leaves</tissue>
    </source>
</reference>
<dbReference type="EMBL" id="PYDT01000009">
    <property type="protein sequence ID" value="THU50025.1"/>
    <property type="molecule type" value="Genomic_DNA"/>
</dbReference>
<evidence type="ECO:0000313" key="2">
    <source>
        <dbReference type="Proteomes" id="UP000317650"/>
    </source>
</evidence>
<dbReference type="AlphaFoldDB" id="A0A4S8IND8"/>